<dbReference type="InterPro" id="IPR016131">
    <property type="entry name" value="Haemerythrin_Fe_BS"/>
</dbReference>
<comment type="similarity">
    <text evidence="1">Belongs to the hemerythrin family.</text>
</comment>
<dbReference type="PANTHER" id="PTHR37164:SF1">
    <property type="entry name" value="BACTERIOHEMERYTHRIN"/>
    <property type="match status" value="1"/>
</dbReference>
<keyword evidence="2" id="KW-0813">Transport</keyword>
<keyword evidence="2" id="KW-0561">Oxygen transport</keyword>
<evidence type="ECO:0000256" key="2">
    <source>
        <dbReference type="ARBA" id="ARBA00022621"/>
    </source>
</evidence>
<dbReference type="NCBIfam" id="TIGR02481">
    <property type="entry name" value="hemeryth_dom"/>
    <property type="match status" value="1"/>
</dbReference>
<sequence length="137" mass="16246">MDPLMEWSAALATEHHLIDEQHQQMITLLNDLHSTLTHTGRSDELPRQLEALCDFTMEHFATEERLMAHLNYPHLERHRIQHDRLAAQAQELNHRCQCGQQLLCSDVTEQLREWMLDHFLGEDRELGLFLQRQDRSE</sequence>
<dbReference type="CDD" id="cd12107">
    <property type="entry name" value="Hemerythrin"/>
    <property type="match status" value="1"/>
</dbReference>
<dbReference type="InterPro" id="IPR050669">
    <property type="entry name" value="Hemerythrin"/>
</dbReference>
<dbReference type="RefSeq" id="WP_377150810.1">
    <property type="nucleotide sequence ID" value="NZ_JBHSAF010000002.1"/>
</dbReference>
<accession>A0ABV8CKZ5</accession>
<comment type="caution">
    <text evidence="6">The sequence shown here is derived from an EMBL/GenBank/DDBJ whole genome shotgun (WGS) entry which is preliminary data.</text>
</comment>
<name>A0ABV8CKZ5_9GAMM</name>
<dbReference type="SUPFAM" id="SSF47188">
    <property type="entry name" value="Hemerythrin-like"/>
    <property type="match status" value="1"/>
</dbReference>
<dbReference type="InterPro" id="IPR012827">
    <property type="entry name" value="Hemerythrin_metal-bd"/>
</dbReference>
<dbReference type="PANTHER" id="PTHR37164">
    <property type="entry name" value="BACTERIOHEMERYTHRIN"/>
    <property type="match status" value="1"/>
</dbReference>
<feature type="domain" description="Hemerythrin-like" evidence="5">
    <location>
        <begin position="16"/>
        <end position="126"/>
    </location>
</feature>
<evidence type="ECO:0000259" key="5">
    <source>
        <dbReference type="Pfam" id="PF01814"/>
    </source>
</evidence>
<dbReference type="EMBL" id="JBHSAF010000002">
    <property type="protein sequence ID" value="MFC3912673.1"/>
    <property type="molecule type" value="Genomic_DNA"/>
</dbReference>
<gene>
    <name evidence="6" type="ORF">ACFOSS_04195</name>
</gene>
<dbReference type="Proteomes" id="UP001595692">
    <property type="component" value="Unassembled WGS sequence"/>
</dbReference>
<keyword evidence="3" id="KW-0479">Metal-binding</keyword>
<dbReference type="NCBIfam" id="NF033749">
    <property type="entry name" value="bact_hemeryth"/>
    <property type="match status" value="1"/>
</dbReference>
<protein>
    <submittedName>
        <fullName evidence="6">Bacteriohemerythrin</fullName>
    </submittedName>
</protein>
<organism evidence="6 7">
    <name type="scientific">Pseudaeromonas sharmana</name>
    <dbReference type="NCBI Taxonomy" id="328412"/>
    <lineage>
        <taxon>Bacteria</taxon>
        <taxon>Pseudomonadati</taxon>
        <taxon>Pseudomonadota</taxon>
        <taxon>Gammaproteobacteria</taxon>
        <taxon>Aeromonadales</taxon>
        <taxon>Aeromonadaceae</taxon>
        <taxon>Pseudaeromonas</taxon>
    </lineage>
</organism>
<evidence type="ECO:0000256" key="4">
    <source>
        <dbReference type="ARBA" id="ARBA00023004"/>
    </source>
</evidence>
<evidence type="ECO:0000256" key="3">
    <source>
        <dbReference type="ARBA" id="ARBA00022723"/>
    </source>
</evidence>
<dbReference type="Pfam" id="PF01814">
    <property type="entry name" value="Hemerythrin"/>
    <property type="match status" value="1"/>
</dbReference>
<dbReference type="PROSITE" id="PS00550">
    <property type="entry name" value="HEMERYTHRINS"/>
    <property type="match status" value="1"/>
</dbReference>
<reference evidence="7" key="1">
    <citation type="journal article" date="2019" name="Int. J. Syst. Evol. Microbiol.">
        <title>The Global Catalogue of Microorganisms (GCM) 10K type strain sequencing project: providing services to taxonomists for standard genome sequencing and annotation.</title>
        <authorList>
            <consortium name="The Broad Institute Genomics Platform"/>
            <consortium name="The Broad Institute Genome Sequencing Center for Infectious Disease"/>
            <person name="Wu L."/>
            <person name="Ma J."/>
        </authorList>
    </citation>
    <scope>NUCLEOTIDE SEQUENCE [LARGE SCALE GENOMIC DNA]</scope>
    <source>
        <strain evidence="7">CCUG 54939</strain>
    </source>
</reference>
<keyword evidence="7" id="KW-1185">Reference proteome</keyword>
<evidence type="ECO:0000313" key="7">
    <source>
        <dbReference type="Proteomes" id="UP001595692"/>
    </source>
</evidence>
<proteinExistence type="inferred from homology"/>
<evidence type="ECO:0000313" key="6">
    <source>
        <dbReference type="EMBL" id="MFC3912673.1"/>
    </source>
</evidence>
<dbReference type="InterPro" id="IPR012312">
    <property type="entry name" value="Hemerythrin-like"/>
</dbReference>
<evidence type="ECO:0000256" key="1">
    <source>
        <dbReference type="ARBA" id="ARBA00010587"/>
    </source>
</evidence>
<keyword evidence="4" id="KW-0408">Iron</keyword>
<dbReference type="InterPro" id="IPR035938">
    <property type="entry name" value="Hemerythrin-like_sf"/>
</dbReference>
<dbReference type="Gene3D" id="1.20.120.50">
    <property type="entry name" value="Hemerythrin-like"/>
    <property type="match status" value="1"/>
</dbReference>